<dbReference type="AlphaFoldDB" id="A0A518HZX8"/>
<protein>
    <submittedName>
        <fullName evidence="5">Tetratricopeptide repeat protein</fullName>
    </submittedName>
</protein>
<dbReference type="EMBL" id="CP037423">
    <property type="protein sequence ID" value="QDV46317.1"/>
    <property type="molecule type" value="Genomic_DNA"/>
</dbReference>
<dbReference type="InterPro" id="IPR013105">
    <property type="entry name" value="TPR_2"/>
</dbReference>
<proteinExistence type="predicted"/>
<feature type="transmembrane region" description="Helical" evidence="4">
    <location>
        <begin position="314"/>
        <end position="331"/>
    </location>
</feature>
<feature type="repeat" description="TPR" evidence="3">
    <location>
        <begin position="70"/>
        <end position="103"/>
    </location>
</feature>
<dbReference type="InterPro" id="IPR019734">
    <property type="entry name" value="TPR_rpt"/>
</dbReference>
<evidence type="ECO:0000313" key="6">
    <source>
        <dbReference type="Proteomes" id="UP000319004"/>
    </source>
</evidence>
<evidence type="ECO:0000256" key="3">
    <source>
        <dbReference type="PROSITE-ProRule" id="PRU00339"/>
    </source>
</evidence>
<dbReference type="Pfam" id="PF07719">
    <property type="entry name" value="TPR_2"/>
    <property type="match status" value="1"/>
</dbReference>
<name>A0A518HZX8_9BACT</name>
<dbReference type="InterPro" id="IPR011990">
    <property type="entry name" value="TPR-like_helical_dom_sf"/>
</dbReference>
<organism evidence="5 6">
    <name type="scientific">Stieleria neptunia</name>
    <dbReference type="NCBI Taxonomy" id="2527979"/>
    <lineage>
        <taxon>Bacteria</taxon>
        <taxon>Pseudomonadati</taxon>
        <taxon>Planctomycetota</taxon>
        <taxon>Planctomycetia</taxon>
        <taxon>Pirellulales</taxon>
        <taxon>Pirellulaceae</taxon>
        <taxon>Stieleria</taxon>
    </lineage>
</organism>
<keyword evidence="6" id="KW-1185">Reference proteome</keyword>
<dbReference type="RefSeq" id="WP_197455450.1">
    <property type="nucleotide sequence ID" value="NZ_CP037423.1"/>
</dbReference>
<dbReference type="SUPFAM" id="SSF48452">
    <property type="entry name" value="TPR-like"/>
    <property type="match status" value="1"/>
</dbReference>
<keyword evidence="4" id="KW-1133">Transmembrane helix</keyword>
<feature type="transmembrane region" description="Helical" evidence="4">
    <location>
        <begin position="337"/>
        <end position="357"/>
    </location>
</feature>
<dbReference type="Gene3D" id="1.25.40.10">
    <property type="entry name" value="Tetratricopeptide repeat domain"/>
    <property type="match status" value="1"/>
</dbReference>
<dbReference type="PANTHER" id="PTHR44858:SF1">
    <property type="entry name" value="UDP-N-ACETYLGLUCOSAMINE--PEPTIDE N-ACETYLGLUCOSAMINYLTRANSFERASE SPINDLY-RELATED"/>
    <property type="match status" value="1"/>
</dbReference>
<dbReference type="InterPro" id="IPR050498">
    <property type="entry name" value="Ycf3"/>
</dbReference>
<feature type="transmembrane region" description="Helical" evidence="4">
    <location>
        <begin position="401"/>
        <end position="418"/>
    </location>
</feature>
<keyword evidence="2 3" id="KW-0802">TPR repeat</keyword>
<keyword evidence="4" id="KW-0472">Membrane</keyword>
<sequence>MTQRYDRAQLLIGQGRFEMAEREIRQVLADNPDDGLAHALLAICAATDESRYEEATREAELAVAAEPDAPFVHFVRSRVLWKRNHFDEAYEAISQAIRLDPYDADYFAQAAQIKLAIRDWPTALRLSEQGLAIDPEAAGCNNIRTIALERLGRTGEALQSAAKNLQNSPEDSYAHSSHGWALLNSGKYQEAQNAFREALRLDPSNELAREGMIDAISSRSLLFRSVRKFHIALSRLSRKHQFAIIFGAWLLIQVLSGAGDSVPWIRPFIPLILMAYMVFAVLTWTSDAIFNTLLRFHHFGRHLLTSRMIWRSNLVASCLICAGGGAIYSIAIGGWFAAAVVAFYWTLMCVPVTAAFAMPTTQRGLLIGGLGLLVGLLPVYGVVQSVAQDSGVPLARAFRNFNWSIIGLQVAAGYLAVAQNRK</sequence>
<feature type="transmembrane region" description="Helical" evidence="4">
    <location>
        <begin position="242"/>
        <end position="259"/>
    </location>
</feature>
<evidence type="ECO:0000256" key="1">
    <source>
        <dbReference type="ARBA" id="ARBA00022737"/>
    </source>
</evidence>
<feature type="transmembrane region" description="Helical" evidence="4">
    <location>
        <begin position="271"/>
        <end position="294"/>
    </location>
</feature>
<keyword evidence="4" id="KW-0812">Transmembrane</keyword>
<dbReference type="KEGG" id="snep:Enr13x_62260"/>
<evidence type="ECO:0000313" key="5">
    <source>
        <dbReference type="EMBL" id="QDV46317.1"/>
    </source>
</evidence>
<gene>
    <name evidence="5" type="ORF">Enr13x_62260</name>
</gene>
<dbReference type="Pfam" id="PF13432">
    <property type="entry name" value="TPR_16"/>
    <property type="match status" value="1"/>
</dbReference>
<dbReference type="SMART" id="SM00028">
    <property type="entry name" value="TPR"/>
    <property type="match status" value="4"/>
</dbReference>
<accession>A0A518HZX8</accession>
<dbReference type="PROSITE" id="PS50293">
    <property type="entry name" value="TPR_REGION"/>
    <property type="match status" value="1"/>
</dbReference>
<dbReference type="PROSITE" id="PS50005">
    <property type="entry name" value="TPR"/>
    <property type="match status" value="2"/>
</dbReference>
<evidence type="ECO:0000256" key="4">
    <source>
        <dbReference type="SAM" id="Phobius"/>
    </source>
</evidence>
<reference evidence="5 6" key="1">
    <citation type="submission" date="2019-03" db="EMBL/GenBank/DDBJ databases">
        <title>Deep-cultivation of Planctomycetes and their phenomic and genomic characterization uncovers novel biology.</title>
        <authorList>
            <person name="Wiegand S."/>
            <person name="Jogler M."/>
            <person name="Boedeker C."/>
            <person name="Pinto D."/>
            <person name="Vollmers J."/>
            <person name="Rivas-Marin E."/>
            <person name="Kohn T."/>
            <person name="Peeters S.H."/>
            <person name="Heuer A."/>
            <person name="Rast P."/>
            <person name="Oberbeckmann S."/>
            <person name="Bunk B."/>
            <person name="Jeske O."/>
            <person name="Meyerdierks A."/>
            <person name="Storesund J.E."/>
            <person name="Kallscheuer N."/>
            <person name="Luecker S."/>
            <person name="Lage O.M."/>
            <person name="Pohl T."/>
            <person name="Merkel B.J."/>
            <person name="Hornburger P."/>
            <person name="Mueller R.-W."/>
            <person name="Bruemmer F."/>
            <person name="Labrenz M."/>
            <person name="Spormann A.M."/>
            <person name="Op den Camp H."/>
            <person name="Overmann J."/>
            <person name="Amann R."/>
            <person name="Jetten M.S.M."/>
            <person name="Mascher T."/>
            <person name="Medema M.H."/>
            <person name="Devos D.P."/>
            <person name="Kaster A.-K."/>
            <person name="Ovreas L."/>
            <person name="Rohde M."/>
            <person name="Galperin M.Y."/>
            <person name="Jogler C."/>
        </authorList>
    </citation>
    <scope>NUCLEOTIDE SEQUENCE [LARGE SCALE GENOMIC DNA]</scope>
    <source>
        <strain evidence="5 6">Enr13</strain>
    </source>
</reference>
<feature type="repeat" description="TPR" evidence="3">
    <location>
        <begin position="172"/>
        <end position="205"/>
    </location>
</feature>
<dbReference type="Proteomes" id="UP000319004">
    <property type="component" value="Chromosome"/>
</dbReference>
<feature type="transmembrane region" description="Helical" evidence="4">
    <location>
        <begin position="364"/>
        <end position="381"/>
    </location>
</feature>
<evidence type="ECO:0000256" key="2">
    <source>
        <dbReference type="ARBA" id="ARBA00022803"/>
    </source>
</evidence>
<keyword evidence="1" id="KW-0677">Repeat</keyword>
<dbReference type="PANTHER" id="PTHR44858">
    <property type="entry name" value="TETRATRICOPEPTIDE REPEAT PROTEIN 6"/>
    <property type="match status" value="1"/>
</dbReference>